<dbReference type="InterPro" id="IPR011701">
    <property type="entry name" value="MFS"/>
</dbReference>
<keyword evidence="2 4" id="KW-1133">Transmembrane helix</keyword>
<organism evidence="6 7">
    <name type="scientific">Parasphingorhabdus halotolerans</name>
    <dbReference type="NCBI Taxonomy" id="2725558"/>
    <lineage>
        <taxon>Bacteria</taxon>
        <taxon>Pseudomonadati</taxon>
        <taxon>Pseudomonadota</taxon>
        <taxon>Alphaproteobacteria</taxon>
        <taxon>Sphingomonadales</taxon>
        <taxon>Sphingomonadaceae</taxon>
        <taxon>Parasphingorhabdus</taxon>
    </lineage>
</organism>
<dbReference type="PANTHER" id="PTHR11360:SF284">
    <property type="entry name" value="EG:103B4.3 PROTEIN-RELATED"/>
    <property type="match status" value="1"/>
</dbReference>
<feature type="transmembrane region" description="Helical" evidence="4">
    <location>
        <begin position="177"/>
        <end position="197"/>
    </location>
</feature>
<dbReference type="PROSITE" id="PS50850">
    <property type="entry name" value="MFS"/>
    <property type="match status" value="1"/>
</dbReference>
<feature type="transmembrane region" description="Helical" evidence="4">
    <location>
        <begin position="371"/>
        <end position="391"/>
    </location>
</feature>
<feature type="transmembrane region" description="Helical" evidence="4">
    <location>
        <begin position="245"/>
        <end position="267"/>
    </location>
</feature>
<protein>
    <submittedName>
        <fullName evidence="6">MFS transporter</fullName>
    </submittedName>
</protein>
<dbReference type="PANTHER" id="PTHR11360">
    <property type="entry name" value="MONOCARBOXYLATE TRANSPORTER"/>
    <property type="match status" value="1"/>
</dbReference>
<proteinExistence type="predicted"/>
<keyword evidence="3 4" id="KW-0472">Membrane</keyword>
<dbReference type="SUPFAM" id="SSF103473">
    <property type="entry name" value="MFS general substrate transporter"/>
    <property type="match status" value="1"/>
</dbReference>
<keyword evidence="7" id="KW-1185">Reference proteome</keyword>
<feature type="transmembrane region" description="Helical" evidence="4">
    <location>
        <begin position="20"/>
        <end position="38"/>
    </location>
</feature>
<feature type="domain" description="Major facilitator superfamily (MFS) profile" evidence="5">
    <location>
        <begin position="20"/>
        <end position="423"/>
    </location>
</feature>
<name>A0A6H2DKC4_9SPHN</name>
<dbReference type="Proteomes" id="UP000501600">
    <property type="component" value="Chromosome"/>
</dbReference>
<dbReference type="Pfam" id="PF07690">
    <property type="entry name" value="MFS_1"/>
    <property type="match status" value="2"/>
</dbReference>
<feature type="transmembrane region" description="Helical" evidence="4">
    <location>
        <begin position="58"/>
        <end position="78"/>
    </location>
</feature>
<feature type="transmembrane region" description="Helical" evidence="4">
    <location>
        <begin position="397"/>
        <end position="418"/>
    </location>
</feature>
<dbReference type="Gene3D" id="1.20.1250.20">
    <property type="entry name" value="MFS general substrate transporter like domains"/>
    <property type="match status" value="2"/>
</dbReference>
<evidence type="ECO:0000256" key="3">
    <source>
        <dbReference type="ARBA" id="ARBA00023136"/>
    </source>
</evidence>
<dbReference type="InterPro" id="IPR020846">
    <property type="entry name" value="MFS_dom"/>
</dbReference>
<accession>A0A6H2DKC4</accession>
<dbReference type="GO" id="GO:0022857">
    <property type="term" value="F:transmembrane transporter activity"/>
    <property type="evidence" value="ECO:0007669"/>
    <property type="project" value="InterPro"/>
</dbReference>
<evidence type="ECO:0000256" key="1">
    <source>
        <dbReference type="ARBA" id="ARBA00022692"/>
    </source>
</evidence>
<evidence type="ECO:0000259" key="5">
    <source>
        <dbReference type="PROSITE" id="PS50850"/>
    </source>
</evidence>
<reference evidence="6 7" key="1">
    <citation type="submission" date="2020-04" db="EMBL/GenBank/DDBJ databases">
        <title>Genome sequence for Sphingorhabdus sp. strain M1.</title>
        <authorList>
            <person name="Park S.-J."/>
        </authorList>
    </citation>
    <scope>NUCLEOTIDE SEQUENCE [LARGE SCALE GENOMIC DNA]</scope>
    <source>
        <strain evidence="6 7">JK6</strain>
    </source>
</reference>
<dbReference type="InterPro" id="IPR036259">
    <property type="entry name" value="MFS_trans_sf"/>
</dbReference>
<dbReference type="AlphaFoldDB" id="A0A6H2DKC4"/>
<feature type="transmembrane region" description="Helical" evidence="4">
    <location>
        <begin position="331"/>
        <end position="351"/>
    </location>
</feature>
<gene>
    <name evidence="6" type="ORF">HF685_05740</name>
</gene>
<feature type="transmembrane region" description="Helical" evidence="4">
    <location>
        <begin position="305"/>
        <end position="325"/>
    </location>
</feature>
<keyword evidence="1 4" id="KW-0812">Transmembrane</keyword>
<dbReference type="KEGG" id="phao:HF685_05740"/>
<dbReference type="InterPro" id="IPR050327">
    <property type="entry name" value="Proton-linked_MCT"/>
</dbReference>
<feature type="transmembrane region" description="Helical" evidence="4">
    <location>
        <begin position="85"/>
        <end position="105"/>
    </location>
</feature>
<sequence length="429" mass="46258">MEAVTSAPVSPRKFYGWNNAALIFFIQFAASGFVFFAYSVIFPEMVSTMNWNRGDASIAHSLGFVMLGLSYPVTAWLIGKRGVRFTFTLGLSVMLVGLLMVTFLVSEVWHWTMVWGLVMGVSFGLTGPICGHTLIINWFNIRRATVLGIIVTGSAVGGFVAQPLIARVMAHFGSWQSGWMTSMIALVGALVIAQFLINKPEDIAQHPDGIDPRSQQGLDSRNAKPRTYRSAQDWTLRQVFKTRSIFLMMLIAVTYLAVGTFLLTHGALHLSDIGISSLDTATLVGIFIFGSGAGRIPAGMLGDRIELRWLIAAIMGMMLIGFVTFGASTSFPMLAISGFITGCCYGGKFALAPAMISNYFGEKSFPMINSVYAPLLLPFVAMAPAGAGYLFEAYGNYDLAFLIGSVLIGLSTLAAAALKPPVFKPDPAG</sequence>
<dbReference type="EMBL" id="CP051217">
    <property type="protein sequence ID" value="QJB68840.1"/>
    <property type="molecule type" value="Genomic_DNA"/>
</dbReference>
<feature type="transmembrane region" description="Helical" evidence="4">
    <location>
        <begin position="117"/>
        <end position="139"/>
    </location>
</feature>
<dbReference type="RefSeq" id="WP_168818682.1">
    <property type="nucleotide sequence ID" value="NZ_CP051217.1"/>
</dbReference>
<feature type="transmembrane region" description="Helical" evidence="4">
    <location>
        <begin position="146"/>
        <end position="165"/>
    </location>
</feature>
<evidence type="ECO:0000313" key="7">
    <source>
        <dbReference type="Proteomes" id="UP000501600"/>
    </source>
</evidence>
<evidence type="ECO:0000313" key="6">
    <source>
        <dbReference type="EMBL" id="QJB68840.1"/>
    </source>
</evidence>
<evidence type="ECO:0000256" key="4">
    <source>
        <dbReference type="SAM" id="Phobius"/>
    </source>
</evidence>
<evidence type="ECO:0000256" key="2">
    <source>
        <dbReference type="ARBA" id="ARBA00022989"/>
    </source>
</evidence>